<dbReference type="GO" id="GO:0004521">
    <property type="term" value="F:RNA endonuclease activity"/>
    <property type="evidence" value="ECO:0007669"/>
    <property type="project" value="UniProtKB-UniRule"/>
</dbReference>
<dbReference type="GO" id="GO:0005737">
    <property type="term" value="C:cytoplasm"/>
    <property type="evidence" value="ECO:0007669"/>
    <property type="project" value="UniProtKB-SubCell"/>
</dbReference>
<reference evidence="8 9" key="1">
    <citation type="submission" date="2019-10" db="EMBL/GenBank/DDBJ databases">
        <title>Extracellular Electron Transfer in a Candidatus Methanoperedens spp. Enrichment Culture.</title>
        <authorList>
            <person name="Berger S."/>
            <person name="Rangel Shaw D."/>
            <person name="Berben T."/>
            <person name="In 'T Zandt M."/>
            <person name="Frank J."/>
            <person name="Reimann J."/>
            <person name="Jetten M.S.M."/>
            <person name="Welte C.U."/>
        </authorList>
    </citation>
    <scope>NUCLEOTIDE SEQUENCE [LARGE SCALE GENOMIC DNA]</scope>
    <source>
        <strain evidence="8">SB12</strain>
    </source>
</reference>
<dbReference type="Gene3D" id="3.40.390.30">
    <property type="entry name" value="Metalloproteases ('zincins'), catalytic domain"/>
    <property type="match status" value="1"/>
</dbReference>
<evidence type="ECO:0000256" key="3">
    <source>
        <dbReference type="ARBA" id="ARBA00022723"/>
    </source>
</evidence>
<comment type="similarity">
    <text evidence="1 7">Belongs to the endoribonuclease YbeY family.</text>
</comment>
<keyword evidence="5 7" id="KW-0378">Hydrolase</keyword>
<dbReference type="PANTHER" id="PTHR46986">
    <property type="entry name" value="ENDORIBONUCLEASE YBEY, CHLOROPLASTIC"/>
    <property type="match status" value="1"/>
</dbReference>
<evidence type="ECO:0000256" key="1">
    <source>
        <dbReference type="ARBA" id="ARBA00010875"/>
    </source>
</evidence>
<feature type="binding site" evidence="7">
    <location>
        <position position="139"/>
    </location>
    <ligand>
        <name>Zn(2+)</name>
        <dbReference type="ChEBI" id="CHEBI:29105"/>
        <note>catalytic</note>
    </ligand>
</feature>
<keyword evidence="7" id="KW-0698">rRNA processing</keyword>
<dbReference type="HAMAP" id="MF_00009">
    <property type="entry name" value="Endoribonucl_YbeY"/>
    <property type="match status" value="1"/>
</dbReference>
<dbReference type="AlphaFoldDB" id="A0A833H4H0"/>
<evidence type="ECO:0000256" key="4">
    <source>
        <dbReference type="ARBA" id="ARBA00022759"/>
    </source>
</evidence>
<name>A0A833H4H0_9LEPT</name>
<feature type="binding site" evidence="7">
    <location>
        <position position="135"/>
    </location>
    <ligand>
        <name>Zn(2+)</name>
        <dbReference type="ChEBI" id="CHEBI:29105"/>
        <note>catalytic</note>
    </ligand>
</feature>
<evidence type="ECO:0000256" key="2">
    <source>
        <dbReference type="ARBA" id="ARBA00022722"/>
    </source>
</evidence>
<organism evidence="8 9">
    <name type="scientific">Leptonema illini</name>
    <dbReference type="NCBI Taxonomy" id="183"/>
    <lineage>
        <taxon>Bacteria</taxon>
        <taxon>Pseudomonadati</taxon>
        <taxon>Spirochaetota</taxon>
        <taxon>Spirochaetia</taxon>
        <taxon>Leptospirales</taxon>
        <taxon>Leptospiraceae</taxon>
        <taxon>Leptonema</taxon>
    </lineage>
</organism>
<dbReference type="GO" id="GO:0004222">
    <property type="term" value="F:metalloendopeptidase activity"/>
    <property type="evidence" value="ECO:0007669"/>
    <property type="project" value="InterPro"/>
</dbReference>
<keyword evidence="2 7" id="KW-0540">Nuclease</keyword>
<dbReference type="EC" id="3.1.-.-" evidence="7"/>
<gene>
    <name evidence="7 8" type="primary">ybeY</name>
    <name evidence="8" type="ORF">F9K24_03525</name>
</gene>
<dbReference type="GO" id="GO:0006364">
    <property type="term" value="P:rRNA processing"/>
    <property type="evidence" value="ECO:0007669"/>
    <property type="project" value="UniProtKB-UniRule"/>
</dbReference>
<evidence type="ECO:0000256" key="5">
    <source>
        <dbReference type="ARBA" id="ARBA00022801"/>
    </source>
</evidence>
<accession>A0A833H4H0</accession>
<comment type="caution">
    <text evidence="8">The sequence shown here is derived from an EMBL/GenBank/DDBJ whole genome shotgun (WGS) entry which is preliminary data.</text>
</comment>
<dbReference type="InterPro" id="IPR023091">
    <property type="entry name" value="MetalPrtase_cat_dom_sf_prd"/>
</dbReference>
<dbReference type="EMBL" id="WBUI01000002">
    <property type="protein sequence ID" value="KAB2934860.1"/>
    <property type="molecule type" value="Genomic_DNA"/>
</dbReference>
<keyword evidence="3 7" id="KW-0479">Metal-binding</keyword>
<dbReference type="NCBIfam" id="TIGR00043">
    <property type="entry name" value="rRNA maturation RNase YbeY"/>
    <property type="match status" value="1"/>
</dbReference>
<sequence length="173" mass="19731">MNPVNPIPPIPMKPLTHRILLDDSGLLHTEQLDRLKSNLMLCLDFIAETEEAGDLFELSVSFVTDEEIRQINREFRDKDKATDVLSFSQFEGEPMPTPDGVQPLGDLIVSVETARKQSAEIGHSEEYELNRLLVHGLFHLLGYDHEVSAEEERIMQEREDALLKLLEERGQIP</sequence>
<keyword evidence="4 7" id="KW-0255">Endonuclease</keyword>
<keyword evidence="7" id="KW-0690">Ribosome biogenesis</keyword>
<dbReference type="GO" id="GO:0008270">
    <property type="term" value="F:zinc ion binding"/>
    <property type="evidence" value="ECO:0007669"/>
    <property type="project" value="UniProtKB-UniRule"/>
</dbReference>
<proteinExistence type="inferred from homology"/>
<dbReference type="InterPro" id="IPR002036">
    <property type="entry name" value="YbeY"/>
</dbReference>
<comment type="cofactor">
    <cofactor evidence="7">
        <name>Zn(2+)</name>
        <dbReference type="ChEBI" id="CHEBI:29105"/>
    </cofactor>
    <text evidence="7">Binds 1 zinc ion.</text>
</comment>
<comment type="subcellular location">
    <subcellularLocation>
        <location evidence="7">Cytoplasm</location>
    </subcellularLocation>
</comment>
<keyword evidence="7" id="KW-0963">Cytoplasm</keyword>
<evidence type="ECO:0000313" key="9">
    <source>
        <dbReference type="Proteomes" id="UP000460298"/>
    </source>
</evidence>
<dbReference type="SUPFAM" id="SSF55486">
    <property type="entry name" value="Metalloproteases ('zincins'), catalytic domain"/>
    <property type="match status" value="1"/>
</dbReference>
<comment type="function">
    <text evidence="7">Single strand-specific metallo-endoribonuclease involved in late-stage 70S ribosome quality control and in maturation of the 3' terminus of the 16S rRNA.</text>
</comment>
<dbReference type="Proteomes" id="UP000460298">
    <property type="component" value="Unassembled WGS sequence"/>
</dbReference>
<feature type="binding site" evidence="7">
    <location>
        <position position="145"/>
    </location>
    <ligand>
        <name>Zn(2+)</name>
        <dbReference type="ChEBI" id="CHEBI:29105"/>
        <note>catalytic</note>
    </ligand>
</feature>
<dbReference type="PANTHER" id="PTHR46986:SF1">
    <property type="entry name" value="ENDORIBONUCLEASE YBEY, CHLOROPLASTIC"/>
    <property type="match status" value="1"/>
</dbReference>
<evidence type="ECO:0000256" key="6">
    <source>
        <dbReference type="ARBA" id="ARBA00022833"/>
    </source>
</evidence>
<dbReference type="Pfam" id="PF02130">
    <property type="entry name" value="YbeY"/>
    <property type="match status" value="1"/>
</dbReference>
<protein>
    <recommendedName>
        <fullName evidence="7">Endoribonuclease YbeY</fullName>
        <ecNumber evidence="7">3.1.-.-</ecNumber>
    </recommendedName>
</protein>
<evidence type="ECO:0000313" key="8">
    <source>
        <dbReference type="EMBL" id="KAB2934860.1"/>
    </source>
</evidence>
<evidence type="ECO:0000256" key="7">
    <source>
        <dbReference type="HAMAP-Rule" id="MF_00009"/>
    </source>
</evidence>
<keyword evidence="6 7" id="KW-0862">Zinc</keyword>